<accession>A0A7J5X912</accession>
<protein>
    <submittedName>
        <fullName evidence="2">Uncharacterized protein</fullName>
    </submittedName>
</protein>
<evidence type="ECO:0000256" key="1">
    <source>
        <dbReference type="SAM" id="MobiDB-lite"/>
    </source>
</evidence>
<feature type="region of interest" description="Disordered" evidence="1">
    <location>
        <begin position="40"/>
        <end position="185"/>
    </location>
</feature>
<dbReference type="AlphaFoldDB" id="A0A7J5X912"/>
<gene>
    <name evidence="2" type="ORF">F7725_024694</name>
</gene>
<feature type="compositionally biased region" description="Basic and acidic residues" evidence="1">
    <location>
        <begin position="43"/>
        <end position="78"/>
    </location>
</feature>
<feature type="compositionally biased region" description="Basic and acidic residues" evidence="1">
    <location>
        <begin position="85"/>
        <end position="123"/>
    </location>
</feature>
<feature type="compositionally biased region" description="Basic and acidic residues" evidence="1">
    <location>
        <begin position="131"/>
        <end position="183"/>
    </location>
</feature>
<name>A0A7J5X912_DISMA</name>
<keyword evidence="3" id="KW-1185">Reference proteome</keyword>
<sequence>MMKRMMSARVQLYSQPPAFMMRDRELSWWKNQLNWHIQVQGKSKSDAAKQRRRGEEATLQSKGDEARKRRCKAKETRRGTTLQSKGDEARKRRCKAKETREEATLQSKGDEVRKRRCKAKETGEEATLQSKGDEVRGSDAAKQRRRGEETTLQSKGDEARKRRCKAKETRRGNDAAKQRRRAESSLMTWSFTPESWNTHRYLSQCSAGNEETSRSTLIWKDPSWLGRISPWSTLS</sequence>
<evidence type="ECO:0000313" key="3">
    <source>
        <dbReference type="Proteomes" id="UP000518266"/>
    </source>
</evidence>
<reference evidence="2 3" key="1">
    <citation type="submission" date="2020-03" db="EMBL/GenBank/DDBJ databases">
        <title>Dissostichus mawsoni Genome sequencing and assembly.</title>
        <authorList>
            <person name="Park H."/>
        </authorList>
    </citation>
    <scope>NUCLEOTIDE SEQUENCE [LARGE SCALE GENOMIC DNA]</scope>
    <source>
        <strain evidence="2">DM0001</strain>
        <tissue evidence="2">Muscle</tissue>
    </source>
</reference>
<dbReference type="Proteomes" id="UP000518266">
    <property type="component" value="Unassembled WGS sequence"/>
</dbReference>
<comment type="caution">
    <text evidence="2">The sequence shown here is derived from an EMBL/GenBank/DDBJ whole genome shotgun (WGS) entry which is preliminary data.</text>
</comment>
<proteinExistence type="predicted"/>
<evidence type="ECO:0000313" key="2">
    <source>
        <dbReference type="EMBL" id="KAF3833490.1"/>
    </source>
</evidence>
<organism evidence="2 3">
    <name type="scientific">Dissostichus mawsoni</name>
    <name type="common">Antarctic cod</name>
    <dbReference type="NCBI Taxonomy" id="36200"/>
    <lineage>
        <taxon>Eukaryota</taxon>
        <taxon>Metazoa</taxon>
        <taxon>Chordata</taxon>
        <taxon>Craniata</taxon>
        <taxon>Vertebrata</taxon>
        <taxon>Euteleostomi</taxon>
        <taxon>Actinopterygii</taxon>
        <taxon>Neopterygii</taxon>
        <taxon>Teleostei</taxon>
        <taxon>Neoteleostei</taxon>
        <taxon>Acanthomorphata</taxon>
        <taxon>Eupercaria</taxon>
        <taxon>Perciformes</taxon>
        <taxon>Notothenioidei</taxon>
        <taxon>Nototheniidae</taxon>
        <taxon>Dissostichus</taxon>
    </lineage>
</organism>
<dbReference type="EMBL" id="JAAKFY010000026">
    <property type="protein sequence ID" value="KAF3833490.1"/>
    <property type="molecule type" value="Genomic_DNA"/>
</dbReference>